<accession>A0AA39QUH9</accession>
<dbReference type="GO" id="GO:0022857">
    <property type="term" value="F:transmembrane transporter activity"/>
    <property type="evidence" value="ECO:0007669"/>
    <property type="project" value="InterPro"/>
</dbReference>
<reference evidence="6" key="1">
    <citation type="submission" date="2023-03" db="EMBL/GenBank/DDBJ databases">
        <title>Complete genome of Cladonia borealis.</title>
        <authorList>
            <person name="Park H."/>
        </authorList>
    </citation>
    <scope>NUCLEOTIDE SEQUENCE</scope>
    <source>
        <strain evidence="6">ANT050790</strain>
    </source>
</reference>
<keyword evidence="3 5" id="KW-1133">Transmembrane helix</keyword>
<dbReference type="InterPro" id="IPR011701">
    <property type="entry name" value="MFS"/>
</dbReference>
<keyword evidence="2 5" id="KW-0812">Transmembrane</keyword>
<evidence type="ECO:0008006" key="8">
    <source>
        <dbReference type="Google" id="ProtNLM"/>
    </source>
</evidence>
<dbReference type="PANTHER" id="PTHR23507:SF1">
    <property type="entry name" value="FI18259P1-RELATED"/>
    <property type="match status" value="1"/>
</dbReference>
<organism evidence="6 7">
    <name type="scientific">Cladonia borealis</name>
    <dbReference type="NCBI Taxonomy" id="184061"/>
    <lineage>
        <taxon>Eukaryota</taxon>
        <taxon>Fungi</taxon>
        <taxon>Dikarya</taxon>
        <taxon>Ascomycota</taxon>
        <taxon>Pezizomycotina</taxon>
        <taxon>Lecanoromycetes</taxon>
        <taxon>OSLEUM clade</taxon>
        <taxon>Lecanoromycetidae</taxon>
        <taxon>Lecanorales</taxon>
        <taxon>Lecanorineae</taxon>
        <taxon>Cladoniaceae</taxon>
        <taxon>Cladonia</taxon>
    </lineage>
</organism>
<dbReference type="EMBL" id="JAFEKC020000021">
    <property type="protein sequence ID" value="KAK0508159.1"/>
    <property type="molecule type" value="Genomic_DNA"/>
</dbReference>
<feature type="transmembrane region" description="Helical" evidence="5">
    <location>
        <begin position="234"/>
        <end position="255"/>
    </location>
</feature>
<proteinExistence type="predicted"/>
<evidence type="ECO:0000256" key="2">
    <source>
        <dbReference type="ARBA" id="ARBA00022692"/>
    </source>
</evidence>
<dbReference type="Pfam" id="PF07690">
    <property type="entry name" value="MFS_1"/>
    <property type="match status" value="1"/>
</dbReference>
<evidence type="ECO:0000256" key="3">
    <source>
        <dbReference type="ARBA" id="ARBA00022989"/>
    </source>
</evidence>
<dbReference type="GO" id="GO:0016020">
    <property type="term" value="C:membrane"/>
    <property type="evidence" value="ECO:0007669"/>
    <property type="project" value="UniProtKB-SubCell"/>
</dbReference>
<keyword evidence="7" id="KW-1185">Reference proteome</keyword>
<name>A0AA39QUH9_9LECA</name>
<evidence type="ECO:0000256" key="5">
    <source>
        <dbReference type="SAM" id="Phobius"/>
    </source>
</evidence>
<evidence type="ECO:0000313" key="6">
    <source>
        <dbReference type="EMBL" id="KAK0508159.1"/>
    </source>
</evidence>
<protein>
    <recommendedName>
        <fullName evidence="8">MFS transporter</fullName>
    </recommendedName>
</protein>
<feature type="transmembrane region" description="Helical" evidence="5">
    <location>
        <begin position="356"/>
        <end position="377"/>
    </location>
</feature>
<comment type="subcellular location">
    <subcellularLocation>
        <location evidence="1">Membrane</location>
        <topology evidence="1">Multi-pass membrane protein</topology>
    </subcellularLocation>
</comment>
<feature type="transmembrane region" description="Helical" evidence="5">
    <location>
        <begin position="151"/>
        <end position="172"/>
    </location>
</feature>
<evidence type="ECO:0000256" key="1">
    <source>
        <dbReference type="ARBA" id="ARBA00004141"/>
    </source>
</evidence>
<dbReference type="InterPro" id="IPR036259">
    <property type="entry name" value="MFS_trans_sf"/>
</dbReference>
<feature type="transmembrane region" description="Helical" evidence="5">
    <location>
        <begin position="178"/>
        <end position="197"/>
    </location>
</feature>
<dbReference type="Gene3D" id="1.20.1250.20">
    <property type="entry name" value="MFS general substrate transporter like domains"/>
    <property type="match status" value="1"/>
</dbReference>
<feature type="transmembrane region" description="Helical" evidence="5">
    <location>
        <begin position="412"/>
        <end position="438"/>
    </location>
</feature>
<gene>
    <name evidence="6" type="ORF">JMJ35_009243</name>
</gene>
<dbReference type="PANTHER" id="PTHR23507">
    <property type="entry name" value="ZGC:174356"/>
    <property type="match status" value="1"/>
</dbReference>
<evidence type="ECO:0000256" key="4">
    <source>
        <dbReference type="ARBA" id="ARBA00023136"/>
    </source>
</evidence>
<feature type="transmembrane region" description="Helical" evidence="5">
    <location>
        <begin position="314"/>
        <end position="336"/>
    </location>
</feature>
<sequence>MKTPGFSHDRFAKVDETGRGTSLGADDREPLISGGSSDAAVPNPHKNHELWLSQLARYCLLIEFLTEFSNNVLTVPLVSLLERVICENYYHEHDQIALGSLRSVDEALCKIPEIQGELAKLRGWKAFFETLSAILLAIPVGRIAEKVSHRMVYAVIVVGILAGLLWTILILWGSSVFYLLGGGYYASEMMSSIMIAAGCSERDRTRTFFYAYSCFISTELIGPPLAAWTSEKSLWIPIGMGTASLLLCFPVLAIMPESQINHANPCQDNDSDSESLSYSSTPPPRISCKMEIGIPWYDSQMPSIFALFRQRNMLLALPIFLVGVFRGVSIRLLIQYTSVTFGWKLSQTNAIISEVASINLILFFFILPGLVLILNCYFSLSPRVIDLGIVRCSLFILFGGSILIAFSPTTALLLVSVAFYATGFGARASLLSLVTTWFPEQLRARLYSTIFLVEQLGMLVGEPLLQNLFASALKLSRFWHGLPFLCSGVSLSKAPLVHMTDG</sequence>
<comment type="caution">
    <text evidence="6">The sequence shown here is derived from an EMBL/GenBank/DDBJ whole genome shotgun (WGS) entry which is preliminary data.</text>
</comment>
<dbReference type="Proteomes" id="UP001166286">
    <property type="component" value="Unassembled WGS sequence"/>
</dbReference>
<feature type="transmembrane region" description="Helical" evidence="5">
    <location>
        <begin position="209"/>
        <end position="228"/>
    </location>
</feature>
<feature type="transmembrane region" description="Helical" evidence="5">
    <location>
        <begin position="384"/>
        <end position="406"/>
    </location>
</feature>
<dbReference type="AlphaFoldDB" id="A0AA39QUH9"/>
<keyword evidence="4 5" id="KW-0472">Membrane</keyword>
<dbReference type="SUPFAM" id="SSF103473">
    <property type="entry name" value="MFS general substrate transporter"/>
    <property type="match status" value="1"/>
</dbReference>
<evidence type="ECO:0000313" key="7">
    <source>
        <dbReference type="Proteomes" id="UP001166286"/>
    </source>
</evidence>